<feature type="domain" description="ABC transporter" evidence="13">
    <location>
        <begin position="458"/>
        <end position="695"/>
    </location>
</feature>
<dbReference type="GO" id="GO:0005886">
    <property type="term" value="C:plasma membrane"/>
    <property type="evidence" value="ECO:0007669"/>
    <property type="project" value="UniProtKB-SubCell"/>
</dbReference>
<dbReference type="PANTHER" id="PTHR43394:SF1">
    <property type="entry name" value="ATP-BINDING CASSETTE SUB-FAMILY B MEMBER 10, MITOCHONDRIAL"/>
    <property type="match status" value="1"/>
</dbReference>
<dbReference type="PROSITE" id="PS00211">
    <property type="entry name" value="ABC_TRANSPORTER_1"/>
    <property type="match status" value="1"/>
</dbReference>
<dbReference type="SUPFAM" id="SSF52540">
    <property type="entry name" value="P-loop containing nucleoside triphosphate hydrolases"/>
    <property type="match status" value="1"/>
</dbReference>
<feature type="transmembrane region" description="Helical" evidence="12">
    <location>
        <begin position="98"/>
        <end position="117"/>
    </location>
</feature>
<evidence type="ECO:0000259" key="13">
    <source>
        <dbReference type="PROSITE" id="PS50893"/>
    </source>
</evidence>
<keyword evidence="2" id="KW-0813">Transport</keyword>
<evidence type="ECO:0000256" key="11">
    <source>
        <dbReference type="SAM" id="MobiDB-lite"/>
    </source>
</evidence>
<feature type="compositionally biased region" description="Gly residues" evidence="11">
    <location>
        <begin position="61"/>
        <end position="72"/>
    </location>
</feature>
<dbReference type="Gene3D" id="1.20.1560.10">
    <property type="entry name" value="ABC transporter type 1, transmembrane domain"/>
    <property type="match status" value="1"/>
</dbReference>
<comment type="subcellular location">
    <subcellularLocation>
        <location evidence="1">Cell membrane</location>
        <topology evidence="1">Multi-pass membrane protein</topology>
    </subcellularLocation>
</comment>
<evidence type="ECO:0000256" key="3">
    <source>
        <dbReference type="ARBA" id="ARBA00022692"/>
    </source>
</evidence>
<evidence type="ECO:0000256" key="4">
    <source>
        <dbReference type="ARBA" id="ARBA00022741"/>
    </source>
</evidence>
<dbReference type="Pfam" id="PF00005">
    <property type="entry name" value="ABC_tran"/>
    <property type="match status" value="1"/>
</dbReference>
<gene>
    <name evidence="15" type="ORF">OJAG_32770</name>
</gene>
<dbReference type="CDD" id="cd18547">
    <property type="entry name" value="ABC_6TM_Tm288_like"/>
    <property type="match status" value="1"/>
</dbReference>
<dbReference type="InterPro" id="IPR003439">
    <property type="entry name" value="ABC_transporter-like_ATP-bd"/>
</dbReference>
<protein>
    <recommendedName>
        <fullName evidence="10">Fatty acid ABC transporter ATP-binding/permease protein</fullName>
    </recommendedName>
</protein>
<dbReference type="InterPro" id="IPR003593">
    <property type="entry name" value="AAA+_ATPase"/>
</dbReference>
<organism evidence="15 16">
    <name type="scientific">Oerskovia enterophila</name>
    <dbReference type="NCBI Taxonomy" id="43678"/>
    <lineage>
        <taxon>Bacteria</taxon>
        <taxon>Bacillati</taxon>
        <taxon>Actinomycetota</taxon>
        <taxon>Actinomycetes</taxon>
        <taxon>Micrococcales</taxon>
        <taxon>Cellulomonadaceae</taxon>
        <taxon>Oerskovia</taxon>
    </lineage>
</organism>
<feature type="region of interest" description="Disordered" evidence="11">
    <location>
        <begin position="1"/>
        <end position="72"/>
    </location>
</feature>
<feature type="transmembrane region" description="Helical" evidence="12">
    <location>
        <begin position="176"/>
        <end position="198"/>
    </location>
</feature>
<evidence type="ECO:0000256" key="12">
    <source>
        <dbReference type="SAM" id="Phobius"/>
    </source>
</evidence>
<keyword evidence="3 12" id="KW-0812">Transmembrane</keyword>
<sequence length="712" mass="76321">MSTQTPRPGDNPGDKNAETFVTPSGGVQDAAATHDAPEPQDGADAAGDKPDLSTTRLKGRPQGGGHGPMGGMGMPTEKAMDFTGSLKRFAGYLRVERLAVVVITVLSILSVTLAVLGPKLLGNGTNVIFAGVIGSQMPADVTKAQAVENLRANGQGTQADMLAAMDVVPGQGIDFAALRTILLLVLAIYVGSFLFGWIQGRVTTSVVQRTVRRLRAEVEAKLGRLPLSYFDRQKKGEVLSRVTNDIDNVAQTLQQTLSQLVTSVLTVVGVLAMMFWISPLLAVIALVTVPLSVLVTALIAKRSQPQFIKQWAATGRLNAHVEEMYTGHALVKVYGHQQTAVDTFETENAELYEASFKAQFISGIIQPAMGFVANLNYVIVAVVGGLRVASGTLSLGDVQAFIQYSRQFTQPITQIASMMNLLQSGVASAERVFELLDAEEQSPDPSPAAVVTDVQGRVAFEDVSFRYVPDRPLIDDLSIVAEPGQTVAIVGPTGAGKTTLVNLIMRFYEVDGGRITLDGVDVRTMSRDGLRSNIGMVLQDTWLFKGTIEENLRYGVPDGVEVSEEQFLEATRATHVDPFVRTLPDGYATVIDDEGSGVSAGEKQLLTIARAFLADPAILILDEATSSVDTRTEVLVQQAMNALRAGRTSFVIAHRLSTIRDADVILVMEDGAIVEMGNHEVLIEKGGAYARLYESQFAAAAVEEAVEGEMTR</sequence>
<dbReference type="SMART" id="SM00382">
    <property type="entry name" value="AAA"/>
    <property type="match status" value="1"/>
</dbReference>
<evidence type="ECO:0000256" key="6">
    <source>
        <dbReference type="ARBA" id="ARBA00022989"/>
    </source>
</evidence>
<evidence type="ECO:0000256" key="9">
    <source>
        <dbReference type="ARBA" id="ARBA00061644"/>
    </source>
</evidence>
<dbReference type="SUPFAM" id="SSF90123">
    <property type="entry name" value="ABC transporter transmembrane region"/>
    <property type="match status" value="1"/>
</dbReference>
<dbReference type="PROSITE" id="PS50929">
    <property type="entry name" value="ABC_TM1F"/>
    <property type="match status" value="1"/>
</dbReference>
<dbReference type="STRING" id="43678.OJAG_32770"/>
<dbReference type="EMBL" id="LRIE01000082">
    <property type="protein sequence ID" value="KZM34125.1"/>
    <property type="molecule type" value="Genomic_DNA"/>
</dbReference>
<dbReference type="InterPro" id="IPR011527">
    <property type="entry name" value="ABC1_TM_dom"/>
</dbReference>
<dbReference type="GO" id="GO:0005524">
    <property type="term" value="F:ATP binding"/>
    <property type="evidence" value="ECO:0007669"/>
    <property type="project" value="UniProtKB-KW"/>
</dbReference>
<dbReference type="Pfam" id="PF00664">
    <property type="entry name" value="ABC_membrane"/>
    <property type="match status" value="1"/>
</dbReference>
<keyword evidence="5 15" id="KW-0067">ATP-binding</keyword>
<keyword evidence="4" id="KW-0547">Nucleotide-binding</keyword>
<evidence type="ECO:0000256" key="5">
    <source>
        <dbReference type="ARBA" id="ARBA00022840"/>
    </source>
</evidence>
<dbReference type="GO" id="GO:0016887">
    <property type="term" value="F:ATP hydrolysis activity"/>
    <property type="evidence" value="ECO:0007669"/>
    <property type="project" value="InterPro"/>
</dbReference>
<dbReference type="AlphaFoldDB" id="A0A163QFY2"/>
<comment type="similarity">
    <text evidence="9">Belongs to the ABC transporter superfamily. Lipid exporter (TC 3.A.1.106) family.</text>
</comment>
<reference evidence="15 16" key="1">
    <citation type="submission" date="2016-01" db="EMBL/GenBank/DDBJ databases">
        <title>Genome sequence of Oerskovia enterophila VJag, an agar and cellulose degrading bacterium.</title>
        <authorList>
            <person name="Poehlein A."/>
            <person name="Jag V."/>
            <person name="Bengelsdorf F."/>
            <person name="Duerre P."/>
            <person name="Daniel R."/>
        </authorList>
    </citation>
    <scope>NUCLEOTIDE SEQUENCE [LARGE SCALE GENOMIC DNA]</scope>
    <source>
        <strain evidence="15 16">VJag</strain>
    </source>
</reference>
<dbReference type="InterPro" id="IPR027417">
    <property type="entry name" value="P-loop_NTPase"/>
</dbReference>
<dbReference type="PROSITE" id="PS50893">
    <property type="entry name" value="ABC_TRANSPORTER_2"/>
    <property type="match status" value="1"/>
</dbReference>
<feature type="domain" description="ABC transmembrane type-1" evidence="14">
    <location>
        <begin position="101"/>
        <end position="424"/>
    </location>
</feature>
<dbReference type="PANTHER" id="PTHR43394">
    <property type="entry name" value="ATP-DEPENDENT PERMEASE MDL1, MITOCHONDRIAL"/>
    <property type="match status" value="1"/>
</dbReference>
<accession>A0A163QFY2</accession>
<dbReference type="FunFam" id="3.40.50.300:FF:000287">
    <property type="entry name" value="Multidrug ABC transporter ATP-binding protein"/>
    <property type="match status" value="1"/>
</dbReference>
<dbReference type="Proteomes" id="UP000076447">
    <property type="component" value="Unassembled WGS sequence"/>
</dbReference>
<evidence type="ECO:0000256" key="1">
    <source>
        <dbReference type="ARBA" id="ARBA00004651"/>
    </source>
</evidence>
<evidence type="ECO:0000313" key="16">
    <source>
        <dbReference type="Proteomes" id="UP000076447"/>
    </source>
</evidence>
<evidence type="ECO:0000256" key="2">
    <source>
        <dbReference type="ARBA" id="ARBA00022448"/>
    </source>
</evidence>
<comment type="caution">
    <text evidence="15">The sequence shown here is derived from an EMBL/GenBank/DDBJ whole genome shotgun (WGS) entry which is preliminary data.</text>
</comment>
<dbReference type="InterPro" id="IPR017871">
    <property type="entry name" value="ABC_transporter-like_CS"/>
</dbReference>
<dbReference type="PATRIC" id="fig|43678.3.peg.3437"/>
<evidence type="ECO:0000256" key="8">
    <source>
        <dbReference type="ARBA" id="ARBA00055053"/>
    </source>
</evidence>
<comment type="function">
    <text evidence="8">ABC transporter involved in fatty acid import. Transmembrane domains (TMD) form a pore in the membrane and the ATP-binding domain (NBD) is responsible for energy generation.</text>
</comment>
<name>A0A163QFY2_9CELL</name>
<feature type="transmembrane region" description="Helical" evidence="12">
    <location>
        <begin position="283"/>
        <end position="300"/>
    </location>
</feature>
<evidence type="ECO:0000313" key="15">
    <source>
        <dbReference type="EMBL" id="KZM34125.1"/>
    </source>
</evidence>
<evidence type="ECO:0000259" key="14">
    <source>
        <dbReference type="PROSITE" id="PS50929"/>
    </source>
</evidence>
<dbReference type="InterPro" id="IPR039421">
    <property type="entry name" value="Type_1_exporter"/>
</dbReference>
<dbReference type="GO" id="GO:0015421">
    <property type="term" value="F:ABC-type oligopeptide transporter activity"/>
    <property type="evidence" value="ECO:0007669"/>
    <property type="project" value="TreeGrafter"/>
</dbReference>
<dbReference type="Gene3D" id="3.40.50.300">
    <property type="entry name" value="P-loop containing nucleotide triphosphate hydrolases"/>
    <property type="match status" value="1"/>
</dbReference>
<evidence type="ECO:0000256" key="10">
    <source>
        <dbReference type="ARBA" id="ARBA00071747"/>
    </source>
</evidence>
<dbReference type="InterPro" id="IPR036640">
    <property type="entry name" value="ABC1_TM_sf"/>
</dbReference>
<dbReference type="CDD" id="cd03254">
    <property type="entry name" value="ABCC_Glucan_exporter_like"/>
    <property type="match status" value="1"/>
</dbReference>
<keyword evidence="7 12" id="KW-0472">Membrane</keyword>
<keyword evidence="6 12" id="KW-1133">Transmembrane helix</keyword>
<evidence type="ECO:0000256" key="7">
    <source>
        <dbReference type="ARBA" id="ARBA00023136"/>
    </source>
</evidence>
<feature type="transmembrane region" description="Helical" evidence="12">
    <location>
        <begin position="260"/>
        <end position="277"/>
    </location>
</feature>
<proteinExistence type="inferred from homology"/>